<comment type="caution">
    <text evidence="3">The sequence shown here is derived from an EMBL/GenBank/DDBJ whole genome shotgun (WGS) entry which is preliminary data.</text>
</comment>
<dbReference type="Proteomes" id="UP001179952">
    <property type="component" value="Unassembled WGS sequence"/>
</dbReference>
<accession>A0AAV9BQA0</accession>
<gene>
    <name evidence="3" type="ORF">QJS04_geneDACA020864</name>
</gene>
<dbReference type="AlphaFoldDB" id="A0AAV9BQA0"/>
<dbReference type="Gene3D" id="1.10.238.10">
    <property type="entry name" value="EF-hand"/>
    <property type="match status" value="1"/>
</dbReference>
<reference evidence="3" key="1">
    <citation type="journal article" date="2023" name="Nat. Commun.">
        <title>Diploid and tetraploid genomes of Acorus and the evolution of monocots.</title>
        <authorList>
            <person name="Ma L."/>
            <person name="Liu K.W."/>
            <person name="Li Z."/>
            <person name="Hsiao Y.Y."/>
            <person name="Qi Y."/>
            <person name="Fu T."/>
            <person name="Tang G.D."/>
            <person name="Zhang D."/>
            <person name="Sun W.H."/>
            <person name="Liu D.K."/>
            <person name="Li Y."/>
            <person name="Chen G.Z."/>
            <person name="Liu X.D."/>
            <person name="Liao X.Y."/>
            <person name="Jiang Y.T."/>
            <person name="Yu X."/>
            <person name="Hao Y."/>
            <person name="Huang J."/>
            <person name="Zhao X.W."/>
            <person name="Ke S."/>
            <person name="Chen Y.Y."/>
            <person name="Wu W.L."/>
            <person name="Hsu J.L."/>
            <person name="Lin Y.F."/>
            <person name="Huang M.D."/>
            <person name="Li C.Y."/>
            <person name="Huang L."/>
            <person name="Wang Z.W."/>
            <person name="Zhao X."/>
            <person name="Zhong W.Y."/>
            <person name="Peng D.H."/>
            <person name="Ahmad S."/>
            <person name="Lan S."/>
            <person name="Zhang J.S."/>
            <person name="Tsai W.C."/>
            <person name="Van de Peer Y."/>
            <person name="Liu Z.J."/>
        </authorList>
    </citation>
    <scope>NUCLEOTIDE SEQUENCE</scope>
    <source>
        <strain evidence="3">SCP</strain>
    </source>
</reference>
<dbReference type="PANTHER" id="PTHR34574:SF5">
    <property type="entry name" value="CALCIUM-BINDING EF-HAND FAMILY PROTEIN"/>
    <property type="match status" value="1"/>
</dbReference>
<protein>
    <recommendedName>
        <fullName evidence="2">EF-hand domain-containing protein</fullName>
    </recommendedName>
</protein>
<dbReference type="PROSITE" id="PS00018">
    <property type="entry name" value="EF_HAND_1"/>
    <property type="match status" value="2"/>
</dbReference>
<sequence length="146" mass="15651">MAVVILDGSTVRAFVSDEKAFNASADEAFEALDIDSNGVLSREELRRACETFRLFETHFGEDVAPPHPDQVSALYDSIFDQFDCDGSGAVDVGEFRAEVRNIMLAIADGLGSAPIQVAVEDDGFSFLKKAADLEAAKIQCALALSS</sequence>
<organism evidence="3 4">
    <name type="scientific">Acorus gramineus</name>
    <name type="common">Dwarf sweet flag</name>
    <dbReference type="NCBI Taxonomy" id="55184"/>
    <lineage>
        <taxon>Eukaryota</taxon>
        <taxon>Viridiplantae</taxon>
        <taxon>Streptophyta</taxon>
        <taxon>Embryophyta</taxon>
        <taxon>Tracheophyta</taxon>
        <taxon>Spermatophyta</taxon>
        <taxon>Magnoliopsida</taxon>
        <taxon>Liliopsida</taxon>
        <taxon>Acoraceae</taxon>
        <taxon>Acorus</taxon>
    </lineage>
</organism>
<proteinExistence type="predicted"/>
<dbReference type="InterPro" id="IPR018247">
    <property type="entry name" value="EF_Hand_1_Ca_BS"/>
</dbReference>
<evidence type="ECO:0000256" key="1">
    <source>
        <dbReference type="ARBA" id="ARBA00022837"/>
    </source>
</evidence>
<dbReference type="EMBL" id="JAUJYN010000002">
    <property type="protein sequence ID" value="KAK1279028.1"/>
    <property type="molecule type" value="Genomic_DNA"/>
</dbReference>
<dbReference type="InterPro" id="IPR002048">
    <property type="entry name" value="EF_hand_dom"/>
</dbReference>
<dbReference type="Pfam" id="PF13499">
    <property type="entry name" value="EF-hand_7"/>
    <property type="match status" value="1"/>
</dbReference>
<dbReference type="InterPro" id="IPR011992">
    <property type="entry name" value="EF-hand-dom_pair"/>
</dbReference>
<dbReference type="SMART" id="SM00054">
    <property type="entry name" value="EFh"/>
    <property type="match status" value="2"/>
</dbReference>
<keyword evidence="1" id="KW-0106">Calcium</keyword>
<evidence type="ECO:0000313" key="3">
    <source>
        <dbReference type="EMBL" id="KAK1279028.1"/>
    </source>
</evidence>
<dbReference type="PROSITE" id="PS50222">
    <property type="entry name" value="EF_HAND_2"/>
    <property type="match status" value="2"/>
</dbReference>
<keyword evidence="4" id="KW-1185">Reference proteome</keyword>
<evidence type="ECO:0000259" key="2">
    <source>
        <dbReference type="PROSITE" id="PS50222"/>
    </source>
</evidence>
<feature type="domain" description="EF-hand" evidence="2">
    <location>
        <begin position="20"/>
        <end position="55"/>
    </location>
</feature>
<dbReference type="CDD" id="cd00051">
    <property type="entry name" value="EFh"/>
    <property type="match status" value="1"/>
</dbReference>
<feature type="domain" description="EF-hand" evidence="2">
    <location>
        <begin position="70"/>
        <end position="105"/>
    </location>
</feature>
<reference evidence="3" key="2">
    <citation type="submission" date="2023-06" db="EMBL/GenBank/DDBJ databases">
        <authorList>
            <person name="Ma L."/>
            <person name="Liu K.-W."/>
            <person name="Li Z."/>
            <person name="Hsiao Y.-Y."/>
            <person name="Qi Y."/>
            <person name="Fu T."/>
            <person name="Tang G."/>
            <person name="Zhang D."/>
            <person name="Sun W.-H."/>
            <person name="Liu D.-K."/>
            <person name="Li Y."/>
            <person name="Chen G.-Z."/>
            <person name="Liu X.-D."/>
            <person name="Liao X.-Y."/>
            <person name="Jiang Y.-T."/>
            <person name="Yu X."/>
            <person name="Hao Y."/>
            <person name="Huang J."/>
            <person name="Zhao X.-W."/>
            <person name="Ke S."/>
            <person name="Chen Y.-Y."/>
            <person name="Wu W.-L."/>
            <person name="Hsu J.-L."/>
            <person name="Lin Y.-F."/>
            <person name="Huang M.-D."/>
            <person name="Li C.-Y."/>
            <person name="Huang L."/>
            <person name="Wang Z.-W."/>
            <person name="Zhao X."/>
            <person name="Zhong W.-Y."/>
            <person name="Peng D.-H."/>
            <person name="Ahmad S."/>
            <person name="Lan S."/>
            <person name="Zhang J.-S."/>
            <person name="Tsai W.-C."/>
            <person name="Van De Peer Y."/>
            <person name="Liu Z.-J."/>
        </authorList>
    </citation>
    <scope>NUCLEOTIDE SEQUENCE</scope>
    <source>
        <strain evidence="3">SCP</strain>
        <tissue evidence="3">Leaves</tissue>
    </source>
</reference>
<dbReference type="SUPFAM" id="SSF47473">
    <property type="entry name" value="EF-hand"/>
    <property type="match status" value="1"/>
</dbReference>
<dbReference type="GO" id="GO:0005509">
    <property type="term" value="F:calcium ion binding"/>
    <property type="evidence" value="ECO:0007669"/>
    <property type="project" value="InterPro"/>
</dbReference>
<name>A0AAV9BQA0_ACOGR</name>
<dbReference type="PANTHER" id="PTHR34574">
    <property type="entry name" value="CALCIUM-BINDING EF-HAND FAMILY PROTEIN-RELATED"/>
    <property type="match status" value="1"/>
</dbReference>
<evidence type="ECO:0000313" key="4">
    <source>
        <dbReference type="Proteomes" id="UP001179952"/>
    </source>
</evidence>